<gene>
    <name evidence="2" type="ORF">GCM10011425_12520</name>
</gene>
<evidence type="ECO:0000313" key="2">
    <source>
        <dbReference type="EMBL" id="GGI50040.1"/>
    </source>
</evidence>
<organism evidence="2 3">
    <name type="scientific">Mucilaginibacter galii</name>
    <dbReference type="NCBI Taxonomy" id="2005073"/>
    <lineage>
        <taxon>Bacteria</taxon>
        <taxon>Pseudomonadati</taxon>
        <taxon>Bacteroidota</taxon>
        <taxon>Sphingobacteriia</taxon>
        <taxon>Sphingobacteriales</taxon>
        <taxon>Sphingobacteriaceae</taxon>
        <taxon>Mucilaginibacter</taxon>
    </lineage>
</organism>
<feature type="domain" description="Calcineurin-like phosphoesterase" evidence="1">
    <location>
        <begin position="59"/>
        <end position="257"/>
    </location>
</feature>
<dbReference type="RefSeq" id="WP_188414844.1">
    <property type="nucleotide sequence ID" value="NZ_BMDO01000002.1"/>
</dbReference>
<proteinExistence type="predicted"/>
<comment type="caution">
    <text evidence="2">The sequence shown here is derived from an EMBL/GenBank/DDBJ whole genome shotgun (WGS) entry which is preliminary data.</text>
</comment>
<reference evidence="2" key="1">
    <citation type="journal article" date="2014" name="Int. J. Syst. Evol. Microbiol.">
        <title>Complete genome sequence of Corynebacterium casei LMG S-19264T (=DSM 44701T), isolated from a smear-ripened cheese.</title>
        <authorList>
            <consortium name="US DOE Joint Genome Institute (JGI-PGF)"/>
            <person name="Walter F."/>
            <person name="Albersmeier A."/>
            <person name="Kalinowski J."/>
            <person name="Ruckert C."/>
        </authorList>
    </citation>
    <scope>NUCLEOTIDE SEQUENCE</scope>
    <source>
        <strain evidence="2">CCM 8711</strain>
    </source>
</reference>
<dbReference type="Gene3D" id="3.60.21.10">
    <property type="match status" value="1"/>
</dbReference>
<name>A0A917J8W2_9SPHI</name>
<evidence type="ECO:0000259" key="1">
    <source>
        <dbReference type="Pfam" id="PF00149"/>
    </source>
</evidence>
<keyword evidence="3" id="KW-1185">Reference proteome</keyword>
<protein>
    <recommendedName>
        <fullName evidence="1">Calcineurin-like phosphoesterase domain-containing protein</fullName>
    </recommendedName>
</protein>
<dbReference type="InterPro" id="IPR004843">
    <property type="entry name" value="Calcineurin-like_PHP"/>
</dbReference>
<accession>A0A917J8W2</accession>
<dbReference type="AlphaFoldDB" id="A0A917J8W2"/>
<sequence>MRRLLQKWLKQPIIRLSDKYSSRPDAKRVHAALTDLYNSIIGKPGKRGVVIPFDAGKDKFVILSDQHKGARNHADDFALAEKNYLSALDYYLGEHYNYVNLGDSEELWKNGIFTVRKFNKATFNHEKLFLQNKAFFKIFGNHDLYWDNDPLASIMLLQIYGERLKVYEGLVLQTKIEGKPLSIYLTHGHQGDMQSDGNWFSKWFVSNVWGPFQAYLEINPNTPATNDHVKTQHNQIMYDWSSRQNNLLLITGHTHQPVFRSLTHLERLYINLEEAEKAGDKDKVKSLQQQISMHVQKGEDKFTFPGYRPSYFNSGCCCFDDGDITGIEISDGCMRLIKWEYNPAGQSERVVLEESSLTDVMAGLAEIPQ</sequence>
<evidence type="ECO:0000313" key="3">
    <source>
        <dbReference type="Proteomes" id="UP000662074"/>
    </source>
</evidence>
<dbReference type="EMBL" id="BMDO01000002">
    <property type="protein sequence ID" value="GGI50040.1"/>
    <property type="molecule type" value="Genomic_DNA"/>
</dbReference>
<dbReference type="Proteomes" id="UP000662074">
    <property type="component" value="Unassembled WGS sequence"/>
</dbReference>
<reference evidence="2" key="2">
    <citation type="submission" date="2020-09" db="EMBL/GenBank/DDBJ databases">
        <authorList>
            <person name="Sun Q."/>
            <person name="Sedlacek I."/>
        </authorList>
    </citation>
    <scope>NUCLEOTIDE SEQUENCE</scope>
    <source>
        <strain evidence="2">CCM 8711</strain>
    </source>
</reference>
<dbReference type="GO" id="GO:0016787">
    <property type="term" value="F:hydrolase activity"/>
    <property type="evidence" value="ECO:0007669"/>
    <property type="project" value="InterPro"/>
</dbReference>
<dbReference type="SUPFAM" id="SSF56300">
    <property type="entry name" value="Metallo-dependent phosphatases"/>
    <property type="match status" value="1"/>
</dbReference>
<dbReference type="InterPro" id="IPR029052">
    <property type="entry name" value="Metallo-depent_PP-like"/>
</dbReference>
<dbReference type="Pfam" id="PF00149">
    <property type="entry name" value="Metallophos"/>
    <property type="match status" value="1"/>
</dbReference>